<evidence type="ECO:0000313" key="1">
    <source>
        <dbReference type="EMBL" id="KMT65685.1"/>
    </source>
</evidence>
<dbReference type="InterPro" id="IPR036291">
    <property type="entry name" value="NAD(P)-bd_dom_sf"/>
</dbReference>
<dbReference type="GO" id="GO:0016616">
    <property type="term" value="F:oxidoreductase activity, acting on the CH-OH group of donors, NAD or NADP as acceptor"/>
    <property type="evidence" value="ECO:0007669"/>
    <property type="project" value="TreeGrafter"/>
</dbReference>
<dbReference type="Gene3D" id="3.40.50.720">
    <property type="entry name" value="NAD(P)-binding Rossmann-like Domain"/>
    <property type="match status" value="1"/>
</dbReference>
<dbReference type="SUPFAM" id="SSF51735">
    <property type="entry name" value="NAD(P)-binding Rossmann-fold domains"/>
    <property type="match status" value="1"/>
</dbReference>
<organism evidence="1 2">
    <name type="scientific">Catenovulum maritimum</name>
    <dbReference type="NCBI Taxonomy" id="1513271"/>
    <lineage>
        <taxon>Bacteria</taxon>
        <taxon>Pseudomonadati</taxon>
        <taxon>Pseudomonadota</taxon>
        <taxon>Gammaproteobacteria</taxon>
        <taxon>Alteromonadales</taxon>
        <taxon>Alteromonadaceae</taxon>
        <taxon>Catenovulum</taxon>
    </lineage>
</organism>
<dbReference type="Pfam" id="PF00106">
    <property type="entry name" value="adh_short"/>
    <property type="match status" value="1"/>
</dbReference>
<protein>
    <submittedName>
        <fullName evidence="1">Short-chain dehydrogenase</fullName>
    </submittedName>
</protein>
<dbReference type="PATRIC" id="fig|1513271.3.peg.1692"/>
<dbReference type="RefSeq" id="WP_048691539.1">
    <property type="nucleotide sequence ID" value="NZ_KQ130487.1"/>
</dbReference>
<dbReference type="PANTHER" id="PTHR45458">
    <property type="entry name" value="SHORT-CHAIN DEHYDROGENASE/REDUCTASE SDR"/>
    <property type="match status" value="1"/>
</dbReference>
<dbReference type="InterPro" id="IPR052184">
    <property type="entry name" value="SDR_enzymes"/>
</dbReference>
<dbReference type="EMBL" id="LAZL01000010">
    <property type="protein sequence ID" value="KMT65685.1"/>
    <property type="molecule type" value="Genomic_DNA"/>
</dbReference>
<dbReference type="InterPro" id="IPR002347">
    <property type="entry name" value="SDR_fam"/>
</dbReference>
<dbReference type="CDD" id="cd05325">
    <property type="entry name" value="carb_red_sniffer_like_SDR_c"/>
    <property type="match status" value="1"/>
</dbReference>
<name>A0A0J8GSA6_9ALTE</name>
<keyword evidence="2" id="KW-1185">Reference proteome</keyword>
<comment type="caution">
    <text evidence="1">The sequence shown here is derived from an EMBL/GenBank/DDBJ whole genome shotgun (WGS) entry which is preliminary data.</text>
</comment>
<sequence length="232" mass="25088">MKTVLITGANRGIGLEFVKQYSKAGYQVLATTRTPLEDNELKALSQTQENIKIFSLDVTDEKQIAGLKSMLSGQAIDILIANAGYYGPKDEQGQFGQVNTEEWQKTLLINAIAPLKLIESFVDNVAASKEKKIVVLSSKMGSMSDNNSGGCYIYRSSKAALNAVVKSLSVDLAPQGVKLLSLHPGWVHTEMGGPNALIDTNTSVTGMRKVISKLTKKLSGSFIAYDNQSIGW</sequence>
<evidence type="ECO:0000313" key="2">
    <source>
        <dbReference type="Proteomes" id="UP000037600"/>
    </source>
</evidence>
<proteinExistence type="predicted"/>
<dbReference type="AlphaFoldDB" id="A0A0J8GSA6"/>
<gene>
    <name evidence="1" type="ORF">XM47_08305</name>
</gene>
<dbReference type="PANTHER" id="PTHR45458:SF1">
    <property type="entry name" value="SHORT CHAIN DEHYDROGENASE"/>
    <property type="match status" value="1"/>
</dbReference>
<dbReference type="PRINTS" id="PR00081">
    <property type="entry name" value="GDHRDH"/>
</dbReference>
<dbReference type="STRING" id="1513271.XM47_08305"/>
<dbReference type="OrthoDB" id="5786478at2"/>
<accession>A0A0J8GSA6</accession>
<dbReference type="Proteomes" id="UP000037600">
    <property type="component" value="Unassembled WGS sequence"/>
</dbReference>
<reference evidence="1 2" key="1">
    <citation type="submission" date="2015-04" db="EMBL/GenBank/DDBJ databases">
        <title>Draft Genome Sequence of the Novel Agar-Digesting Marine Bacterium Q1.</title>
        <authorList>
            <person name="Li Y."/>
            <person name="Li D."/>
            <person name="Chen G."/>
            <person name="Du Z."/>
        </authorList>
    </citation>
    <scope>NUCLEOTIDE SEQUENCE [LARGE SCALE GENOMIC DNA]</scope>
    <source>
        <strain evidence="1 2">Q1</strain>
    </source>
</reference>